<organism evidence="2 3">
    <name type="scientific">Paenalkalicoccus suaedae</name>
    <dbReference type="NCBI Taxonomy" id="2592382"/>
    <lineage>
        <taxon>Bacteria</taxon>
        <taxon>Bacillati</taxon>
        <taxon>Bacillota</taxon>
        <taxon>Bacilli</taxon>
        <taxon>Bacillales</taxon>
        <taxon>Bacillaceae</taxon>
        <taxon>Paenalkalicoccus</taxon>
    </lineage>
</organism>
<keyword evidence="3" id="KW-1185">Reference proteome</keyword>
<evidence type="ECO:0000313" key="2">
    <source>
        <dbReference type="EMBL" id="QKS70916.1"/>
    </source>
</evidence>
<dbReference type="RefSeq" id="WP_176008953.1">
    <property type="nucleotide sequence ID" value="NZ_CP041372.2"/>
</dbReference>
<keyword evidence="1" id="KW-0472">Membrane</keyword>
<dbReference type="Proteomes" id="UP000318138">
    <property type="component" value="Chromosome"/>
</dbReference>
<keyword evidence="1" id="KW-0812">Transmembrane</keyword>
<feature type="transmembrane region" description="Helical" evidence="1">
    <location>
        <begin position="6"/>
        <end position="26"/>
    </location>
</feature>
<sequence length="46" mass="5369">MKVLYLVLSIIVIVFIFRGWLMEIGLKIKPIRRLIVKQLATRTTIA</sequence>
<dbReference type="AlphaFoldDB" id="A0A859FFA1"/>
<evidence type="ECO:0000313" key="3">
    <source>
        <dbReference type="Proteomes" id="UP000318138"/>
    </source>
</evidence>
<proteinExistence type="predicted"/>
<evidence type="ECO:0000256" key="1">
    <source>
        <dbReference type="SAM" id="Phobius"/>
    </source>
</evidence>
<keyword evidence="1" id="KW-1133">Transmembrane helix</keyword>
<gene>
    <name evidence="2" type="ORF">FLK61_29780</name>
</gene>
<accession>A0A859FFA1</accession>
<dbReference type="KEGG" id="psua:FLK61_29780"/>
<name>A0A859FFA1_9BACI</name>
<protein>
    <submittedName>
        <fullName evidence="2">Uncharacterized protein</fullName>
    </submittedName>
</protein>
<reference evidence="3" key="1">
    <citation type="submission" date="2019-07" db="EMBL/GenBank/DDBJ databases">
        <title>Bacillus alkalisoli sp. nov. isolated from saline soil.</title>
        <authorList>
            <person name="Sun J.-Q."/>
            <person name="Xu L."/>
        </authorList>
    </citation>
    <scope>NUCLEOTIDE SEQUENCE [LARGE SCALE GENOMIC DNA]</scope>
    <source>
        <strain evidence="3">M4U3P1</strain>
    </source>
</reference>
<dbReference type="EMBL" id="CP041372">
    <property type="protein sequence ID" value="QKS70916.1"/>
    <property type="molecule type" value="Genomic_DNA"/>
</dbReference>